<organism evidence="1 2">
    <name type="scientific">Albula glossodonta</name>
    <name type="common">roundjaw bonefish</name>
    <dbReference type="NCBI Taxonomy" id="121402"/>
    <lineage>
        <taxon>Eukaryota</taxon>
        <taxon>Metazoa</taxon>
        <taxon>Chordata</taxon>
        <taxon>Craniata</taxon>
        <taxon>Vertebrata</taxon>
        <taxon>Euteleostomi</taxon>
        <taxon>Actinopterygii</taxon>
        <taxon>Neopterygii</taxon>
        <taxon>Teleostei</taxon>
        <taxon>Albuliformes</taxon>
        <taxon>Albulidae</taxon>
        <taxon>Albula</taxon>
    </lineage>
</organism>
<keyword evidence="2" id="KW-1185">Reference proteome</keyword>
<evidence type="ECO:0000313" key="2">
    <source>
        <dbReference type="Proteomes" id="UP000824540"/>
    </source>
</evidence>
<proteinExistence type="predicted"/>
<protein>
    <submittedName>
        <fullName evidence="1">Uncharacterized protein</fullName>
    </submittedName>
</protein>
<dbReference type="AlphaFoldDB" id="A0A8T2N797"/>
<evidence type="ECO:0000313" key="1">
    <source>
        <dbReference type="EMBL" id="KAG9336235.1"/>
    </source>
</evidence>
<reference evidence="1" key="1">
    <citation type="thesis" date="2021" institute="BYU ScholarsArchive" country="Provo, UT, USA">
        <title>Applications of and Algorithms for Genome Assembly and Genomic Analyses with an Emphasis on Marine Teleosts.</title>
        <authorList>
            <person name="Pickett B.D."/>
        </authorList>
    </citation>
    <scope>NUCLEOTIDE SEQUENCE</scope>
    <source>
        <strain evidence="1">HI-2016</strain>
    </source>
</reference>
<name>A0A8T2N797_9TELE</name>
<dbReference type="EMBL" id="JAFBMS010000102">
    <property type="protein sequence ID" value="KAG9336235.1"/>
    <property type="molecule type" value="Genomic_DNA"/>
</dbReference>
<dbReference type="Proteomes" id="UP000824540">
    <property type="component" value="Unassembled WGS sequence"/>
</dbReference>
<accession>A0A8T2N797</accession>
<gene>
    <name evidence="1" type="ORF">JZ751_002582</name>
</gene>
<comment type="caution">
    <text evidence="1">The sequence shown here is derived from an EMBL/GenBank/DDBJ whole genome shotgun (WGS) entry which is preliminary data.</text>
</comment>
<sequence length="63" mass="6914">MMWAGQVVADLEIDHSGGHQHSRALQQVPDHVNKSCPHTGVAVVTEESVGVAMHYWVILHIFG</sequence>